<accession>A0A8J2SDS4</accession>
<evidence type="ECO:0000313" key="2">
    <source>
        <dbReference type="EMBL" id="CAH0366559.1"/>
    </source>
</evidence>
<organism evidence="2 3">
    <name type="scientific">Pelagomonas calceolata</name>
    <dbReference type="NCBI Taxonomy" id="35677"/>
    <lineage>
        <taxon>Eukaryota</taxon>
        <taxon>Sar</taxon>
        <taxon>Stramenopiles</taxon>
        <taxon>Ochrophyta</taxon>
        <taxon>Pelagophyceae</taxon>
        <taxon>Pelagomonadales</taxon>
        <taxon>Pelagomonadaceae</taxon>
        <taxon>Pelagomonas</taxon>
    </lineage>
</organism>
<feature type="transmembrane region" description="Helical" evidence="1">
    <location>
        <begin position="21"/>
        <end position="41"/>
    </location>
</feature>
<protein>
    <submittedName>
        <fullName evidence="2">Uncharacterized protein</fullName>
    </submittedName>
</protein>
<gene>
    <name evidence="2" type="ORF">PECAL_1P30570</name>
</gene>
<dbReference type="AlphaFoldDB" id="A0A8J2SDS4"/>
<feature type="transmembrane region" description="Helical" evidence="1">
    <location>
        <begin position="61"/>
        <end position="78"/>
    </location>
</feature>
<keyword evidence="1" id="KW-1133">Transmembrane helix</keyword>
<evidence type="ECO:0000256" key="1">
    <source>
        <dbReference type="SAM" id="Phobius"/>
    </source>
</evidence>
<reference evidence="2" key="1">
    <citation type="submission" date="2021-11" db="EMBL/GenBank/DDBJ databases">
        <authorList>
            <consortium name="Genoscope - CEA"/>
            <person name="William W."/>
        </authorList>
    </citation>
    <scope>NUCLEOTIDE SEQUENCE</scope>
</reference>
<keyword evidence="3" id="KW-1185">Reference proteome</keyword>
<dbReference type="Proteomes" id="UP000789595">
    <property type="component" value="Unassembled WGS sequence"/>
</dbReference>
<dbReference type="EMBL" id="CAKKNE010000001">
    <property type="protein sequence ID" value="CAH0366559.1"/>
    <property type="molecule type" value="Genomic_DNA"/>
</dbReference>
<keyword evidence="1" id="KW-0472">Membrane</keyword>
<evidence type="ECO:0000313" key="3">
    <source>
        <dbReference type="Proteomes" id="UP000789595"/>
    </source>
</evidence>
<keyword evidence="1" id="KW-0812">Transmembrane</keyword>
<name>A0A8J2SDS4_9STRA</name>
<proteinExistence type="predicted"/>
<comment type="caution">
    <text evidence="2">The sequence shown here is derived from an EMBL/GenBank/DDBJ whole genome shotgun (WGS) entry which is preliminary data.</text>
</comment>
<sequence length="216" mass="23431">MLPSRRDYRPKAPFHLTPLQRRLAIAGTLIIGLGALFPWALAQAMSAHGVDDHHYHARRTTAVVAVVCGLILLFSYARDRRRDRARTRGAQSQRAIKSQTFQCVAPQTPGEFVVFPVRVARRGVAASRVVSLDGDELRVELDTKQRDAAGRLDTEASLRSLLEAALLPRFPTGAAEVVTFYGEGPTGLAGGLALRRGAPDFALGRKVGCYLMDAAG</sequence>